<evidence type="ECO:0000256" key="3">
    <source>
        <dbReference type="ARBA" id="ARBA00022842"/>
    </source>
</evidence>
<name>A0A419SIY0_9BACL</name>
<dbReference type="NCBIfam" id="TIGR01668">
    <property type="entry name" value="YqeG_hyp_ppase"/>
    <property type="match status" value="1"/>
</dbReference>
<dbReference type="Proteomes" id="UP000284219">
    <property type="component" value="Unassembled WGS sequence"/>
</dbReference>
<comment type="caution">
    <text evidence="4">The sequence shown here is derived from an EMBL/GenBank/DDBJ whole genome shotgun (WGS) entry which is preliminary data.</text>
</comment>
<dbReference type="GO" id="GO:0044281">
    <property type="term" value="P:small molecule metabolic process"/>
    <property type="evidence" value="ECO:0007669"/>
    <property type="project" value="UniProtKB-ARBA"/>
</dbReference>
<reference evidence="4 5" key="1">
    <citation type="submission" date="2016-08" db="EMBL/GenBank/DDBJ databases">
        <title>Novel Firmicute Genomes.</title>
        <authorList>
            <person name="Poppleton D.I."/>
            <person name="Gribaldo S."/>
        </authorList>
    </citation>
    <scope>NUCLEOTIDE SEQUENCE [LARGE SCALE GENOMIC DNA]</scope>
    <source>
        <strain evidence="4 5">RAOx-1</strain>
    </source>
</reference>
<keyword evidence="5" id="KW-1185">Reference proteome</keyword>
<dbReference type="CDD" id="cd16416">
    <property type="entry name" value="HAD_BsYqeG-like"/>
    <property type="match status" value="1"/>
</dbReference>
<dbReference type="NCBIfam" id="TIGR01662">
    <property type="entry name" value="HAD-SF-IIIA"/>
    <property type="match status" value="1"/>
</dbReference>
<keyword evidence="3" id="KW-0460">Magnesium</keyword>
<dbReference type="NCBIfam" id="TIGR01549">
    <property type="entry name" value="HAD-SF-IA-v1"/>
    <property type="match status" value="1"/>
</dbReference>
<dbReference type="AlphaFoldDB" id="A0A419SIY0"/>
<protein>
    <recommendedName>
        <fullName evidence="6">HAD family hydrolase</fullName>
    </recommendedName>
</protein>
<dbReference type="InterPro" id="IPR023214">
    <property type="entry name" value="HAD_sf"/>
</dbReference>
<dbReference type="EMBL" id="MCHY01000008">
    <property type="protein sequence ID" value="RKD23963.1"/>
    <property type="molecule type" value="Genomic_DNA"/>
</dbReference>
<dbReference type="InterPro" id="IPR010021">
    <property type="entry name" value="PGPP1/Gep4"/>
</dbReference>
<dbReference type="InterPro" id="IPR006439">
    <property type="entry name" value="HAD-SF_hydro_IA"/>
</dbReference>
<gene>
    <name evidence="4" type="ORF">BEP19_05955</name>
</gene>
<evidence type="ECO:0000313" key="4">
    <source>
        <dbReference type="EMBL" id="RKD23963.1"/>
    </source>
</evidence>
<evidence type="ECO:0000313" key="5">
    <source>
        <dbReference type="Proteomes" id="UP000284219"/>
    </source>
</evidence>
<evidence type="ECO:0000256" key="2">
    <source>
        <dbReference type="ARBA" id="ARBA00022801"/>
    </source>
</evidence>
<evidence type="ECO:0008006" key="6">
    <source>
        <dbReference type="Google" id="ProtNLM"/>
    </source>
</evidence>
<dbReference type="PANTHER" id="PTHR46470">
    <property type="entry name" value="N-ACYLNEURAMINATE-9-PHOSPHATASE"/>
    <property type="match status" value="1"/>
</dbReference>
<dbReference type="InterPro" id="IPR051400">
    <property type="entry name" value="HAD-like_hydrolase"/>
</dbReference>
<dbReference type="Pfam" id="PF00702">
    <property type="entry name" value="Hydrolase"/>
    <property type="match status" value="1"/>
</dbReference>
<dbReference type="NCBIfam" id="TIGR01509">
    <property type="entry name" value="HAD-SF-IA-v3"/>
    <property type="match status" value="1"/>
</dbReference>
<evidence type="ECO:0000256" key="1">
    <source>
        <dbReference type="ARBA" id="ARBA00001946"/>
    </source>
</evidence>
<dbReference type="RefSeq" id="WP_170145301.1">
    <property type="nucleotide sequence ID" value="NZ_MCHY01000008.1"/>
</dbReference>
<dbReference type="InterPro" id="IPR036412">
    <property type="entry name" value="HAD-like_sf"/>
</dbReference>
<keyword evidence="2" id="KW-0378">Hydrolase</keyword>
<sequence>MLLKKLLPNLYVSSIYQIDLQALKQKGIKGIITDLDNTLIEWDRPDATPELLEWLKQLREEGFKVIVVSNNNQPRVSSFAEPLGIPYISRAKKPSRASFHKAMNILGVSANQIVMIGDQMLTDILGGNRLGLYTILVSPVAQTDGFFTKINRGIERIALARLRKKGLITWEEK</sequence>
<proteinExistence type="predicted"/>
<dbReference type="SUPFAM" id="SSF56784">
    <property type="entry name" value="HAD-like"/>
    <property type="match status" value="1"/>
</dbReference>
<comment type="cofactor">
    <cofactor evidence="1">
        <name>Mg(2+)</name>
        <dbReference type="ChEBI" id="CHEBI:18420"/>
    </cofactor>
</comment>
<dbReference type="Gene3D" id="3.40.50.1000">
    <property type="entry name" value="HAD superfamily/HAD-like"/>
    <property type="match status" value="1"/>
</dbReference>
<dbReference type="InterPro" id="IPR006549">
    <property type="entry name" value="HAD-SF_hydro_IIIA"/>
</dbReference>
<organism evidence="4 5">
    <name type="scientific">Ammoniphilus oxalaticus</name>
    <dbReference type="NCBI Taxonomy" id="66863"/>
    <lineage>
        <taxon>Bacteria</taxon>
        <taxon>Bacillati</taxon>
        <taxon>Bacillota</taxon>
        <taxon>Bacilli</taxon>
        <taxon>Bacillales</taxon>
        <taxon>Paenibacillaceae</taxon>
        <taxon>Aneurinibacillus group</taxon>
        <taxon>Ammoniphilus</taxon>
    </lineage>
</organism>
<accession>A0A419SIY0</accession>
<dbReference type="GO" id="GO:0008962">
    <property type="term" value="F:phosphatidylglycerophosphatase activity"/>
    <property type="evidence" value="ECO:0007669"/>
    <property type="project" value="InterPro"/>
</dbReference>